<dbReference type="InterPro" id="IPR027878">
    <property type="entry name" value="DUF4551"/>
</dbReference>
<evidence type="ECO:0000313" key="4">
    <source>
        <dbReference type="Proteomes" id="UP000014760"/>
    </source>
</evidence>
<sequence length="477" mass="55102">MANTGLDLLLKMNNKLEAFLKRNLDVDCVERIRTYEACIVCSERDDKAFKYVVLSDEWLYLAENPPKKLEETVHLRDIVSIQLVSDFPAFLSGEERENTQHIVVTYVTVEASKTMKKKQNDLRSLNIPKTPRSSRGISARSSLSASGHSTARDLLKRDRQFSSFSARELSDKERRRLFSELKKEILDAGDDMEKTFSVVSELRDGVERKFRLKKLFWKTPELFDYLIKQLLHYLPESSNPQATINDDEAKKLRADELDLAILLAEAIAVMFRETEIVPTRITSLNSGAGSVVGKLLFAMTTQPKVPQKGNRNEEVVLVGCLFIFFYILQLAKLVQEFTNTATSVLFELILIAQQVRSDLNILISITFQLIRSPLFNYVERMVAHIMRLLSPSQFDELPPLSVVLVFQQFTVLQCFMEYSPNITKFVRKHFYEEFKYYIQTPILKKKIPSRYPLTPYIFRLIETVVSEVLQKPRQIKS</sequence>
<protein>
    <submittedName>
        <fullName evidence="2 3">Uncharacterized protein</fullName>
    </submittedName>
</protein>
<accession>R7TTX2</accession>
<proteinExistence type="predicted"/>
<evidence type="ECO:0000313" key="3">
    <source>
        <dbReference type="EnsemblMetazoa" id="CapteP101660"/>
    </source>
</evidence>
<dbReference type="OrthoDB" id="6022562at2759"/>
<name>R7TTX2_CAPTE</name>
<dbReference type="AlphaFoldDB" id="R7TTX2"/>
<dbReference type="PANTHER" id="PTHR35354">
    <property type="entry name" value="RGD1561648"/>
    <property type="match status" value="1"/>
</dbReference>
<organism evidence="2">
    <name type="scientific">Capitella teleta</name>
    <name type="common">Polychaete worm</name>
    <dbReference type="NCBI Taxonomy" id="283909"/>
    <lineage>
        <taxon>Eukaryota</taxon>
        <taxon>Metazoa</taxon>
        <taxon>Spiralia</taxon>
        <taxon>Lophotrochozoa</taxon>
        <taxon>Annelida</taxon>
        <taxon>Polychaeta</taxon>
        <taxon>Sedentaria</taxon>
        <taxon>Scolecida</taxon>
        <taxon>Capitellidae</taxon>
        <taxon>Capitella</taxon>
    </lineage>
</organism>
<dbReference type="EnsemblMetazoa" id="CapteT101660">
    <property type="protein sequence ID" value="CapteP101660"/>
    <property type="gene ID" value="CapteG101660"/>
</dbReference>
<reference evidence="3" key="3">
    <citation type="submission" date="2015-06" db="UniProtKB">
        <authorList>
            <consortium name="EnsemblMetazoa"/>
        </authorList>
    </citation>
    <scope>IDENTIFICATION</scope>
</reference>
<dbReference type="HOGENOM" id="CLU_032455_1_0_1"/>
<keyword evidence="4" id="KW-1185">Reference proteome</keyword>
<feature type="region of interest" description="Disordered" evidence="1">
    <location>
        <begin position="119"/>
        <end position="150"/>
    </location>
</feature>
<dbReference type="EMBL" id="AMQN01012078">
    <property type="status" value="NOT_ANNOTATED_CDS"/>
    <property type="molecule type" value="Genomic_DNA"/>
</dbReference>
<feature type="compositionally biased region" description="Low complexity" evidence="1">
    <location>
        <begin position="133"/>
        <end position="149"/>
    </location>
</feature>
<reference evidence="2 4" key="2">
    <citation type="journal article" date="2013" name="Nature">
        <title>Insights into bilaterian evolution from three spiralian genomes.</title>
        <authorList>
            <person name="Simakov O."/>
            <person name="Marletaz F."/>
            <person name="Cho S.J."/>
            <person name="Edsinger-Gonzales E."/>
            <person name="Havlak P."/>
            <person name="Hellsten U."/>
            <person name="Kuo D.H."/>
            <person name="Larsson T."/>
            <person name="Lv J."/>
            <person name="Arendt D."/>
            <person name="Savage R."/>
            <person name="Osoegawa K."/>
            <person name="de Jong P."/>
            <person name="Grimwood J."/>
            <person name="Chapman J.A."/>
            <person name="Shapiro H."/>
            <person name="Aerts A."/>
            <person name="Otillar R.P."/>
            <person name="Terry A.Y."/>
            <person name="Boore J.L."/>
            <person name="Grigoriev I.V."/>
            <person name="Lindberg D.R."/>
            <person name="Seaver E.C."/>
            <person name="Weisblat D.A."/>
            <person name="Putnam N.H."/>
            <person name="Rokhsar D.S."/>
        </authorList>
    </citation>
    <scope>NUCLEOTIDE SEQUENCE</scope>
    <source>
        <strain evidence="2 4">I ESC-2004</strain>
    </source>
</reference>
<gene>
    <name evidence="2" type="ORF">CAPTEDRAFT_101660</name>
</gene>
<reference evidence="4" key="1">
    <citation type="submission" date="2012-12" db="EMBL/GenBank/DDBJ databases">
        <authorList>
            <person name="Hellsten U."/>
            <person name="Grimwood J."/>
            <person name="Chapman J.A."/>
            <person name="Shapiro H."/>
            <person name="Aerts A."/>
            <person name="Otillar R.P."/>
            <person name="Terry A.Y."/>
            <person name="Boore J.L."/>
            <person name="Simakov O."/>
            <person name="Marletaz F."/>
            <person name="Cho S.-J."/>
            <person name="Edsinger-Gonzales E."/>
            <person name="Havlak P."/>
            <person name="Kuo D.-H."/>
            <person name="Larsson T."/>
            <person name="Lv J."/>
            <person name="Arendt D."/>
            <person name="Savage R."/>
            <person name="Osoegawa K."/>
            <person name="de Jong P."/>
            <person name="Lindberg D.R."/>
            <person name="Seaver E.C."/>
            <person name="Weisblat D.A."/>
            <person name="Putnam N.H."/>
            <person name="Grigoriev I.V."/>
            <person name="Rokhsar D.S."/>
        </authorList>
    </citation>
    <scope>NUCLEOTIDE SEQUENCE</scope>
    <source>
        <strain evidence="4">I ESC-2004</strain>
    </source>
</reference>
<dbReference type="EMBL" id="KB309282">
    <property type="protein sequence ID" value="ELT94906.1"/>
    <property type="molecule type" value="Genomic_DNA"/>
</dbReference>
<dbReference type="OMA" id="LFWRSSE"/>
<evidence type="ECO:0000313" key="2">
    <source>
        <dbReference type="EMBL" id="ELT94906.1"/>
    </source>
</evidence>
<dbReference type="Pfam" id="PF15087">
    <property type="entry name" value="DUF4551"/>
    <property type="match status" value="1"/>
</dbReference>
<dbReference type="Proteomes" id="UP000014760">
    <property type="component" value="Unassembled WGS sequence"/>
</dbReference>
<dbReference type="PANTHER" id="PTHR35354:SF1">
    <property type="entry name" value="RGD1561648"/>
    <property type="match status" value="1"/>
</dbReference>
<evidence type="ECO:0000256" key="1">
    <source>
        <dbReference type="SAM" id="MobiDB-lite"/>
    </source>
</evidence>